<dbReference type="RefSeq" id="XP_064769373.1">
    <property type="nucleotide sequence ID" value="XM_064911044.1"/>
</dbReference>
<dbReference type="PRINTS" id="PR00463">
    <property type="entry name" value="EP450I"/>
</dbReference>
<name>A0ABR1F947_9ASCO</name>
<dbReference type="InterPro" id="IPR050121">
    <property type="entry name" value="Cytochrome_P450_monoxygenase"/>
</dbReference>
<reference evidence="3 4" key="1">
    <citation type="submission" date="2024-03" db="EMBL/GenBank/DDBJ databases">
        <title>Genome-scale model development and genomic sequencing of the oleaginous clade Lipomyces.</title>
        <authorList>
            <consortium name="Lawrence Berkeley National Laboratory"/>
            <person name="Czajka J.J."/>
            <person name="Han Y."/>
            <person name="Kim J."/>
            <person name="Mondo S.J."/>
            <person name="Hofstad B.A."/>
            <person name="Robles A."/>
            <person name="Haridas S."/>
            <person name="Riley R."/>
            <person name="LaButti K."/>
            <person name="Pangilinan J."/>
            <person name="Andreopoulos W."/>
            <person name="Lipzen A."/>
            <person name="Yan J."/>
            <person name="Wang M."/>
            <person name="Ng V."/>
            <person name="Grigoriev I.V."/>
            <person name="Spatafora J.W."/>
            <person name="Magnuson J.K."/>
            <person name="Baker S.E."/>
            <person name="Pomraning K.R."/>
        </authorList>
    </citation>
    <scope>NUCLEOTIDE SEQUENCE [LARGE SCALE GENOMIC DNA]</scope>
    <source>
        <strain evidence="3 4">Phaff 52-87</strain>
    </source>
</reference>
<feature type="transmembrane region" description="Helical" evidence="2">
    <location>
        <begin position="7"/>
        <end position="26"/>
    </location>
</feature>
<keyword evidence="2" id="KW-0812">Transmembrane</keyword>
<evidence type="ECO:0000256" key="2">
    <source>
        <dbReference type="SAM" id="Phobius"/>
    </source>
</evidence>
<comment type="caution">
    <text evidence="3">The sequence shown here is derived from an EMBL/GenBank/DDBJ whole genome shotgun (WGS) entry which is preliminary data.</text>
</comment>
<feature type="transmembrane region" description="Helical" evidence="2">
    <location>
        <begin position="32"/>
        <end position="54"/>
    </location>
</feature>
<dbReference type="PRINTS" id="PR00385">
    <property type="entry name" value="P450"/>
</dbReference>
<evidence type="ECO:0000313" key="3">
    <source>
        <dbReference type="EMBL" id="KAK7206340.1"/>
    </source>
</evidence>
<dbReference type="InterPro" id="IPR002401">
    <property type="entry name" value="Cyt_P450_E_grp-I"/>
</dbReference>
<dbReference type="GeneID" id="90036556"/>
<comment type="similarity">
    <text evidence="1">Belongs to the cytochrome P450 family.</text>
</comment>
<dbReference type="InterPro" id="IPR036396">
    <property type="entry name" value="Cyt_P450_sf"/>
</dbReference>
<accession>A0ABR1F947</accession>
<gene>
    <name evidence="3" type="ORF">BZA70DRAFT_266658</name>
</gene>
<dbReference type="PANTHER" id="PTHR24305:SF166">
    <property type="entry name" value="CYTOCHROME P450 12A4, MITOCHONDRIAL-RELATED"/>
    <property type="match status" value="1"/>
</dbReference>
<dbReference type="InterPro" id="IPR001128">
    <property type="entry name" value="Cyt_P450"/>
</dbReference>
<dbReference type="PANTHER" id="PTHR24305">
    <property type="entry name" value="CYTOCHROME P450"/>
    <property type="match status" value="1"/>
</dbReference>
<keyword evidence="4" id="KW-1185">Reference proteome</keyword>
<evidence type="ECO:0000256" key="1">
    <source>
        <dbReference type="ARBA" id="ARBA00010617"/>
    </source>
</evidence>
<sequence>MPSVSSLAIITGAVDIAYHVAFGLSLTPKGLILRYLMLFAVALILKLFYQIFLFRRYGSPFRDLPAVPNPHWLWGTFIEYQDHRYDQGLRMSREYPGLPFSRFYGPFGTDQLLPGTIEAHRQILQTKCYKFKKPTTVSRGFKQFIGDGLFFSEGDQHKMQRRLLNPGFAPTYIKTLVPAFMTHMRKLTANYDEKTAAGPAIFPQLHLLSRFTLDVIGQVSFGVNLHALDDETNELVQAYTTLSTPIDDPAFFFLNSLIPGFKYLPTRQNKRMAEAKKVFKKAIRGVISQRIEDAYERKIEGKERDSLRLLLLDTEHRWTVDEIENQLMTLLLAGHETTGGALSWALLNLARNQDVQDRLRAEVQAAFPGGMDDISDETQLESLKFLNNVLRETLRINPPVPVTVREAEEDIEIEGQLIPKGTTVNICIDALNKLPEIWGADSDAFNPDRWDTDAAQNSAYGLATFIHGARACLGRRLAELEMKCTLATLVGRYKFEEAVENQVVPMDFVITLKPSDGLPLKVTRLT</sequence>
<keyword evidence="2" id="KW-1133">Transmembrane helix</keyword>
<organism evidence="3 4">
    <name type="scientific">Myxozyma melibiosi</name>
    <dbReference type="NCBI Taxonomy" id="54550"/>
    <lineage>
        <taxon>Eukaryota</taxon>
        <taxon>Fungi</taxon>
        <taxon>Dikarya</taxon>
        <taxon>Ascomycota</taxon>
        <taxon>Saccharomycotina</taxon>
        <taxon>Lipomycetes</taxon>
        <taxon>Lipomycetales</taxon>
        <taxon>Lipomycetaceae</taxon>
        <taxon>Myxozyma</taxon>
    </lineage>
</organism>
<dbReference type="Pfam" id="PF00067">
    <property type="entry name" value="p450"/>
    <property type="match status" value="1"/>
</dbReference>
<keyword evidence="2" id="KW-0472">Membrane</keyword>
<dbReference type="SUPFAM" id="SSF48264">
    <property type="entry name" value="Cytochrome P450"/>
    <property type="match status" value="1"/>
</dbReference>
<evidence type="ECO:0000313" key="4">
    <source>
        <dbReference type="Proteomes" id="UP001498771"/>
    </source>
</evidence>
<proteinExistence type="inferred from homology"/>
<dbReference type="Gene3D" id="1.10.630.10">
    <property type="entry name" value="Cytochrome P450"/>
    <property type="match status" value="1"/>
</dbReference>
<protein>
    <submittedName>
        <fullName evidence="3">Cytochrome P450</fullName>
    </submittedName>
</protein>
<dbReference type="Proteomes" id="UP001498771">
    <property type="component" value="Unassembled WGS sequence"/>
</dbReference>
<dbReference type="EMBL" id="JBBJBU010000003">
    <property type="protein sequence ID" value="KAK7206340.1"/>
    <property type="molecule type" value="Genomic_DNA"/>
</dbReference>